<dbReference type="PANTHER" id="PTHR11228:SF7">
    <property type="entry name" value="PQQA PEPTIDE CYCLASE"/>
    <property type="match status" value="1"/>
</dbReference>
<dbReference type="InterPro" id="IPR013785">
    <property type="entry name" value="Aldolase_TIM"/>
</dbReference>
<dbReference type="Proteomes" id="UP000034090">
    <property type="component" value="Unassembled WGS sequence"/>
</dbReference>
<dbReference type="SFLD" id="SFLDS00029">
    <property type="entry name" value="Radical_SAM"/>
    <property type="match status" value="1"/>
</dbReference>
<evidence type="ECO:0000256" key="2">
    <source>
        <dbReference type="ARBA" id="ARBA00022485"/>
    </source>
</evidence>
<keyword evidence="2" id="KW-0004">4Fe-4S</keyword>
<dbReference type="PANTHER" id="PTHR11228">
    <property type="entry name" value="RADICAL SAM DOMAIN PROTEIN"/>
    <property type="match status" value="1"/>
</dbReference>
<keyword evidence="4" id="KW-0479">Metal-binding</keyword>
<gene>
    <name evidence="8" type="ORF">UV74_C0013G0329</name>
</gene>
<evidence type="ECO:0000256" key="1">
    <source>
        <dbReference type="ARBA" id="ARBA00001966"/>
    </source>
</evidence>
<dbReference type="CDD" id="cd01335">
    <property type="entry name" value="Radical_SAM"/>
    <property type="match status" value="1"/>
</dbReference>
<comment type="cofactor">
    <cofactor evidence="1">
        <name>[4Fe-4S] cluster</name>
        <dbReference type="ChEBI" id="CHEBI:49883"/>
    </cofactor>
</comment>
<dbReference type="EMBL" id="LCFQ01000013">
    <property type="protein sequence ID" value="KKS97207.1"/>
    <property type="molecule type" value="Genomic_DNA"/>
</dbReference>
<organism evidence="8 9">
    <name type="scientific">Candidatus Woesebacteria bacterium GW2011_GWB1_43_14</name>
    <dbReference type="NCBI Taxonomy" id="1618578"/>
    <lineage>
        <taxon>Bacteria</taxon>
        <taxon>Candidatus Woeseibacteriota</taxon>
    </lineage>
</organism>
<evidence type="ECO:0000313" key="8">
    <source>
        <dbReference type="EMBL" id="KKS97207.1"/>
    </source>
</evidence>
<dbReference type="GO" id="GO:0003824">
    <property type="term" value="F:catalytic activity"/>
    <property type="evidence" value="ECO:0007669"/>
    <property type="project" value="InterPro"/>
</dbReference>
<dbReference type="GO" id="GO:0046872">
    <property type="term" value="F:metal ion binding"/>
    <property type="evidence" value="ECO:0007669"/>
    <property type="project" value="UniProtKB-KW"/>
</dbReference>
<dbReference type="AlphaFoldDB" id="A0A0G1DI17"/>
<feature type="domain" description="Radical SAM core" evidence="7">
    <location>
        <begin position="20"/>
        <end position="238"/>
    </location>
</feature>
<dbReference type="Pfam" id="PF13186">
    <property type="entry name" value="SPASM"/>
    <property type="match status" value="1"/>
</dbReference>
<dbReference type="PROSITE" id="PS51918">
    <property type="entry name" value="RADICAL_SAM"/>
    <property type="match status" value="1"/>
</dbReference>
<dbReference type="InterPro" id="IPR058240">
    <property type="entry name" value="rSAM_sf"/>
</dbReference>
<accession>A0A0G1DI17</accession>
<dbReference type="InterPro" id="IPR007197">
    <property type="entry name" value="rSAM"/>
</dbReference>
<evidence type="ECO:0000259" key="7">
    <source>
        <dbReference type="PROSITE" id="PS51918"/>
    </source>
</evidence>
<dbReference type="SFLD" id="SFLDG01387">
    <property type="entry name" value="BtrN-like_SPASM_domain_contain"/>
    <property type="match status" value="1"/>
</dbReference>
<dbReference type="Pfam" id="PF04055">
    <property type="entry name" value="Radical_SAM"/>
    <property type="match status" value="1"/>
</dbReference>
<dbReference type="GO" id="GO:0051536">
    <property type="term" value="F:iron-sulfur cluster binding"/>
    <property type="evidence" value="ECO:0007669"/>
    <property type="project" value="UniProtKB-KW"/>
</dbReference>
<evidence type="ECO:0000256" key="3">
    <source>
        <dbReference type="ARBA" id="ARBA00022691"/>
    </source>
</evidence>
<dbReference type="InterPro" id="IPR034391">
    <property type="entry name" value="AdoMet-like_SPASM_containing"/>
</dbReference>
<dbReference type="CDD" id="cd21109">
    <property type="entry name" value="SPASM"/>
    <property type="match status" value="1"/>
</dbReference>
<reference evidence="8 9" key="1">
    <citation type="journal article" date="2015" name="Nature">
        <title>rRNA introns, odd ribosomes, and small enigmatic genomes across a large radiation of phyla.</title>
        <authorList>
            <person name="Brown C.T."/>
            <person name="Hug L.A."/>
            <person name="Thomas B.C."/>
            <person name="Sharon I."/>
            <person name="Castelle C.J."/>
            <person name="Singh A."/>
            <person name="Wilkins M.J."/>
            <person name="Williams K.H."/>
            <person name="Banfield J.F."/>
        </authorList>
    </citation>
    <scope>NUCLEOTIDE SEQUENCE [LARGE SCALE GENOMIC DNA]</scope>
</reference>
<evidence type="ECO:0000313" key="9">
    <source>
        <dbReference type="Proteomes" id="UP000034090"/>
    </source>
</evidence>
<comment type="caution">
    <text evidence="8">The sequence shown here is derived from an EMBL/GenBank/DDBJ whole genome shotgun (WGS) entry which is preliminary data.</text>
</comment>
<evidence type="ECO:0000256" key="4">
    <source>
        <dbReference type="ARBA" id="ARBA00022723"/>
    </source>
</evidence>
<keyword evidence="3" id="KW-0949">S-adenosyl-L-methionine</keyword>
<keyword evidence="6" id="KW-0411">Iron-sulfur</keyword>
<dbReference type="InterPro" id="IPR023885">
    <property type="entry name" value="4Fe4S-binding_SPASM_dom"/>
</dbReference>
<evidence type="ECO:0000256" key="6">
    <source>
        <dbReference type="ARBA" id="ARBA00023014"/>
    </source>
</evidence>
<proteinExistence type="predicted"/>
<dbReference type="SUPFAM" id="SSF102114">
    <property type="entry name" value="Radical SAM enzymes"/>
    <property type="match status" value="1"/>
</dbReference>
<name>A0A0G1DI17_9BACT</name>
<protein>
    <submittedName>
        <fullName evidence="8">Radical SAM domain protein</fullName>
    </submittedName>
</protein>
<dbReference type="Gene3D" id="3.20.20.70">
    <property type="entry name" value="Aldolase class I"/>
    <property type="match status" value="1"/>
</dbReference>
<dbReference type="STRING" id="1618578.UV74_C0013G0329"/>
<dbReference type="SFLD" id="SFLDG01067">
    <property type="entry name" value="SPASM/twitch_domain_containing"/>
    <property type="match status" value="1"/>
</dbReference>
<keyword evidence="5" id="KW-0408">Iron</keyword>
<dbReference type="InterPro" id="IPR050377">
    <property type="entry name" value="Radical_SAM_PqqE_MftC-like"/>
</dbReference>
<evidence type="ECO:0000256" key="5">
    <source>
        <dbReference type="ARBA" id="ARBA00023004"/>
    </source>
</evidence>
<sequence length="322" mass="36803">MKLMVEGEPRFPTTEELVPTKYPPQVLLDVTNRCPLSCIRCPVPILRKEPGYHPSDMPLPLFQKLADQMSNSSILTITGDGEPLVVRDLPKMVHYATEKGITVRLITSGLILSERVTRELLESQLDFIDFSLDAATEESYNQVRLDSNYRKVIGNVNRFLELRNEIQGENPTTKVLVSMIDQPETHHEIADFFTLWQNRADRVYVRPLHSVAGYVPMESRKDVGNSPSRIPCRILWDRLVVNHKGDVYFCPLGWGRKEALLGNINQETIQEIWNGDSLNQIRENHIGHNIPGGILCHNCPDWRSFTWGDSSGQYLRELLEKS</sequence>